<feature type="signal peptide" evidence="9">
    <location>
        <begin position="1"/>
        <end position="25"/>
    </location>
</feature>
<keyword evidence="9" id="KW-0732">Signal</keyword>
<keyword evidence="5 8" id="KW-1133">Transmembrane helix</keyword>
<keyword evidence="12" id="KW-1185">Reference proteome</keyword>
<dbReference type="InterPro" id="IPR013106">
    <property type="entry name" value="Ig_V-set"/>
</dbReference>
<evidence type="ECO:0000256" key="7">
    <source>
        <dbReference type="ARBA" id="ARBA00038361"/>
    </source>
</evidence>
<dbReference type="InterPro" id="IPR003598">
    <property type="entry name" value="Ig_sub2"/>
</dbReference>
<evidence type="ECO:0000256" key="6">
    <source>
        <dbReference type="ARBA" id="ARBA00023136"/>
    </source>
</evidence>
<dbReference type="SUPFAM" id="SSF48726">
    <property type="entry name" value="Immunoglobulin"/>
    <property type="match status" value="3"/>
</dbReference>
<evidence type="ECO:0000256" key="2">
    <source>
        <dbReference type="ARBA" id="ARBA00022692"/>
    </source>
</evidence>
<name>A0ABN9AGQ8_9NEOB</name>
<sequence length="427" mass="47091">MEFGSGIWMYFVITVLSQVWMGSQGQNAQDGYSLQVDSSVMVIQEGLCVSIPCQFTANNRRKFMNSIGFWKVDLETTVASNDKSIAVTKQNFHLEGDPNVGDCTLRIADATKQDSGMYFFRFEESKDSINKFNYMANKITVQVTDLTQKPEIIVIGEMVAKEEVRLTCILPGICSAPIVKWWRDNSDEVLESTSMSLTPSLWDHGLSITCEVSLPKVDSSTRQTLILDVQYPPTVKVNTVIEPSEITLENHTVAVKEGQSLILKCLVDSNPASEVTWTKGEKTVASSVTGQKLELYLDNVKSSDANTYSCTAQNKHGDTSDFVDIEVEAGKVETSDNLYPDASPDLEEVTAASPQQASSDIDYKLLAGLIAGNVLVLSLIALVLFCFVRRNMKRRQQAIINNGQELSSQGTSAYKKVLQLGVPDMKS</sequence>
<dbReference type="InterPro" id="IPR013783">
    <property type="entry name" value="Ig-like_fold"/>
</dbReference>
<keyword evidence="3" id="KW-0430">Lectin</keyword>
<dbReference type="PANTHER" id="PTHR12035">
    <property type="entry name" value="SIALIC ACID BINDING IMMUNOGLOBULIN-LIKE LECTIN"/>
    <property type="match status" value="1"/>
</dbReference>
<organism evidence="11 12">
    <name type="scientific">Staurois parvus</name>
    <dbReference type="NCBI Taxonomy" id="386267"/>
    <lineage>
        <taxon>Eukaryota</taxon>
        <taxon>Metazoa</taxon>
        <taxon>Chordata</taxon>
        <taxon>Craniata</taxon>
        <taxon>Vertebrata</taxon>
        <taxon>Euteleostomi</taxon>
        <taxon>Amphibia</taxon>
        <taxon>Batrachia</taxon>
        <taxon>Anura</taxon>
        <taxon>Neobatrachia</taxon>
        <taxon>Ranoidea</taxon>
        <taxon>Ranidae</taxon>
        <taxon>Staurois</taxon>
    </lineage>
</organism>
<comment type="caution">
    <text evidence="11">The sequence shown here is derived from an EMBL/GenBank/DDBJ whole genome shotgun (WGS) entry which is preliminary data.</text>
</comment>
<evidence type="ECO:0000256" key="8">
    <source>
        <dbReference type="SAM" id="Phobius"/>
    </source>
</evidence>
<dbReference type="SMART" id="SM00408">
    <property type="entry name" value="IGc2"/>
    <property type="match status" value="1"/>
</dbReference>
<comment type="subcellular location">
    <subcellularLocation>
        <location evidence="1">Membrane</location>
        <topology evidence="1">Single-pass type I membrane protein</topology>
    </subcellularLocation>
</comment>
<feature type="chain" id="PRO_5046884956" description="Ig-like domain-containing protein" evidence="9">
    <location>
        <begin position="26"/>
        <end position="427"/>
    </location>
</feature>
<keyword evidence="6 8" id="KW-0472">Membrane</keyword>
<evidence type="ECO:0000313" key="12">
    <source>
        <dbReference type="Proteomes" id="UP001162483"/>
    </source>
</evidence>
<evidence type="ECO:0000256" key="4">
    <source>
        <dbReference type="ARBA" id="ARBA00022889"/>
    </source>
</evidence>
<evidence type="ECO:0000313" key="11">
    <source>
        <dbReference type="EMBL" id="CAI9534793.1"/>
    </source>
</evidence>
<dbReference type="Gene3D" id="2.60.40.10">
    <property type="entry name" value="Immunoglobulins"/>
    <property type="match status" value="3"/>
</dbReference>
<reference evidence="11" key="1">
    <citation type="submission" date="2023-05" db="EMBL/GenBank/DDBJ databases">
        <authorList>
            <person name="Stuckert A."/>
        </authorList>
    </citation>
    <scope>NUCLEOTIDE SEQUENCE</scope>
</reference>
<evidence type="ECO:0000256" key="1">
    <source>
        <dbReference type="ARBA" id="ARBA00004479"/>
    </source>
</evidence>
<dbReference type="InterPro" id="IPR036179">
    <property type="entry name" value="Ig-like_dom_sf"/>
</dbReference>
<evidence type="ECO:0000256" key="9">
    <source>
        <dbReference type="SAM" id="SignalP"/>
    </source>
</evidence>
<protein>
    <recommendedName>
        <fullName evidence="10">Ig-like domain-containing protein</fullName>
    </recommendedName>
</protein>
<dbReference type="InterPro" id="IPR051036">
    <property type="entry name" value="SIGLEC"/>
</dbReference>
<feature type="domain" description="Ig-like" evidence="10">
    <location>
        <begin position="150"/>
        <end position="226"/>
    </location>
</feature>
<dbReference type="EMBL" id="CATNWA010000228">
    <property type="protein sequence ID" value="CAI9534793.1"/>
    <property type="molecule type" value="Genomic_DNA"/>
</dbReference>
<dbReference type="CDD" id="cd00096">
    <property type="entry name" value="Ig"/>
    <property type="match status" value="1"/>
</dbReference>
<keyword evidence="4" id="KW-0130">Cell adhesion</keyword>
<dbReference type="PROSITE" id="PS50835">
    <property type="entry name" value="IG_LIKE"/>
    <property type="match status" value="2"/>
</dbReference>
<dbReference type="Proteomes" id="UP001162483">
    <property type="component" value="Unassembled WGS sequence"/>
</dbReference>
<dbReference type="SMART" id="SM00409">
    <property type="entry name" value="IG"/>
    <property type="match status" value="3"/>
</dbReference>
<dbReference type="PANTHER" id="PTHR12035:SF125">
    <property type="entry name" value="SIALIC ACID-BINDING IG-LIKE LECTIN 5"/>
    <property type="match status" value="1"/>
</dbReference>
<feature type="transmembrane region" description="Helical" evidence="8">
    <location>
        <begin position="365"/>
        <end position="388"/>
    </location>
</feature>
<feature type="domain" description="Ig-like" evidence="10">
    <location>
        <begin position="243"/>
        <end position="326"/>
    </location>
</feature>
<dbReference type="Pfam" id="PF07686">
    <property type="entry name" value="V-set"/>
    <property type="match status" value="1"/>
</dbReference>
<dbReference type="Pfam" id="PF13927">
    <property type="entry name" value="Ig_3"/>
    <property type="match status" value="1"/>
</dbReference>
<keyword evidence="2 8" id="KW-0812">Transmembrane</keyword>
<dbReference type="InterPro" id="IPR007110">
    <property type="entry name" value="Ig-like_dom"/>
</dbReference>
<gene>
    <name evidence="11" type="ORF">SPARVUS_LOCUS710278</name>
</gene>
<proteinExistence type="inferred from homology"/>
<evidence type="ECO:0000256" key="5">
    <source>
        <dbReference type="ARBA" id="ARBA00022989"/>
    </source>
</evidence>
<evidence type="ECO:0000259" key="10">
    <source>
        <dbReference type="PROSITE" id="PS50835"/>
    </source>
</evidence>
<accession>A0ABN9AGQ8</accession>
<evidence type="ECO:0000256" key="3">
    <source>
        <dbReference type="ARBA" id="ARBA00022734"/>
    </source>
</evidence>
<dbReference type="InterPro" id="IPR003599">
    <property type="entry name" value="Ig_sub"/>
</dbReference>
<comment type="similarity">
    <text evidence="7">Belongs to the immunoglobulin superfamily. SIGLEC (sialic acid binding Ig-like lectin) family.</text>
</comment>